<evidence type="ECO:0000256" key="1">
    <source>
        <dbReference type="SAM" id="SignalP"/>
    </source>
</evidence>
<dbReference type="EMBL" id="BONZ01000013">
    <property type="protein sequence ID" value="GIH13029.1"/>
    <property type="molecule type" value="Genomic_DNA"/>
</dbReference>
<feature type="signal peptide" evidence="1">
    <location>
        <begin position="1"/>
        <end position="41"/>
    </location>
</feature>
<accession>A0A8J3VNA8</accession>
<sequence length="165" mass="17218">MRAIFAPEHLEDLVRKLAQRLAISITSATVAAVALASPAHAASNPYSAAQACSNDFGGSWASVTGGHQAITAPDGTKVGDVYLMYNSGTGYNCVATLKSVAVGSATGVEAGIRVEGGSWVYASGNFKYYETIQRSAVDKCVMYDGDVLYGTNWEGAGRYSWGNCG</sequence>
<gene>
    <name evidence="2" type="ORF">Raf01_12010</name>
</gene>
<dbReference type="Proteomes" id="UP000642748">
    <property type="component" value="Unassembled WGS sequence"/>
</dbReference>
<evidence type="ECO:0000313" key="2">
    <source>
        <dbReference type="EMBL" id="GIH13029.1"/>
    </source>
</evidence>
<protein>
    <submittedName>
        <fullName evidence="2">Uncharacterized protein</fullName>
    </submittedName>
</protein>
<dbReference type="AlphaFoldDB" id="A0A8J3VNA8"/>
<proteinExistence type="predicted"/>
<evidence type="ECO:0000313" key="3">
    <source>
        <dbReference type="Proteomes" id="UP000642748"/>
    </source>
</evidence>
<comment type="caution">
    <text evidence="2">The sequence shown here is derived from an EMBL/GenBank/DDBJ whole genome shotgun (WGS) entry which is preliminary data.</text>
</comment>
<name>A0A8J3VNA8_9ACTN</name>
<keyword evidence="3" id="KW-1185">Reference proteome</keyword>
<feature type="chain" id="PRO_5035314772" evidence="1">
    <location>
        <begin position="42"/>
        <end position="165"/>
    </location>
</feature>
<organism evidence="2 3">
    <name type="scientific">Rugosimonospora africana</name>
    <dbReference type="NCBI Taxonomy" id="556532"/>
    <lineage>
        <taxon>Bacteria</taxon>
        <taxon>Bacillati</taxon>
        <taxon>Actinomycetota</taxon>
        <taxon>Actinomycetes</taxon>
        <taxon>Micromonosporales</taxon>
        <taxon>Micromonosporaceae</taxon>
        <taxon>Rugosimonospora</taxon>
    </lineage>
</organism>
<keyword evidence="1" id="KW-0732">Signal</keyword>
<reference evidence="2" key="1">
    <citation type="submission" date="2021-01" db="EMBL/GenBank/DDBJ databases">
        <title>Whole genome shotgun sequence of Rugosimonospora africana NBRC 104875.</title>
        <authorList>
            <person name="Komaki H."/>
            <person name="Tamura T."/>
        </authorList>
    </citation>
    <scope>NUCLEOTIDE SEQUENCE</scope>
    <source>
        <strain evidence="2">NBRC 104875</strain>
    </source>
</reference>